<dbReference type="EMBL" id="AK305487">
    <property type="protein sequence ID" value="BAK62481.1"/>
    <property type="molecule type" value="mRNA"/>
</dbReference>
<accession>G2HFH3</accession>
<organism evidence="1">
    <name type="scientific">Pan troglodytes</name>
    <name type="common">Chimpanzee</name>
    <dbReference type="NCBI Taxonomy" id="9598"/>
    <lineage>
        <taxon>Eukaryota</taxon>
        <taxon>Metazoa</taxon>
        <taxon>Chordata</taxon>
        <taxon>Craniata</taxon>
        <taxon>Vertebrata</taxon>
        <taxon>Euteleostomi</taxon>
        <taxon>Mammalia</taxon>
        <taxon>Eutheria</taxon>
        <taxon>Euarchontoglires</taxon>
        <taxon>Primates</taxon>
        <taxon>Haplorrhini</taxon>
        <taxon>Catarrhini</taxon>
        <taxon>Hominidae</taxon>
        <taxon>Pan</taxon>
    </lineage>
</organism>
<reference evidence="1" key="1">
    <citation type="journal article" date="2011" name="Funct. Integr. Genomics">
        <title>Major chimpanzee-specific structural changes in sperm development-associated genes.</title>
        <authorList>
            <person name="Kim R.N."/>
            <person name="Kim D.W."/>
            <person name="Choi S.H."/>
            <person name="Chae S.H."/>
            <person name="Nam S.H."/>
            <person name="Kim D.W."/>
            <person name="Kim A."/>
            <person name="Kang A."/>
            <person name="Park K.H."/>
            <person name="Lee Y.S."/>
            <person name="Hirai M."/>
            <person name="Suzuki Y."/>
            <person name="Sugano S."/>
            <person name="Hashimoto K."/>
            <person name="Kim D.S."/>
            <person name="Park H.S."/>
        </authorList>
    </citation>
    <scope>NUCLEOTIDE SEQUENCE</scope>
    <source>
        <tissue evidence="1">Testis</tissue>
    </source>
</reference>
<dbReference type="AlphaFoldDB" id="G2HFH3"/>
<proteinExistence type="evidence at transcript level"/>
<sequence>MCRSWRATSTGCWCGSWRPHPRCCRSPRAPPNSLPHPTPRRVGMDLLLPALSPPELSHLQWGIVCLALSLLAPLPPASTAAAGRGTSGFPLEASGSVHNLCVFGSPGSFPPACFHTPQLWGPQGIGTLPPRQSRGEL</sequence>
<name>G2HFH3_PANTR</name>
<evidence type="ECO:0000313" key="1">
    <source>
        <dbReference type="EMBL" id="BAK62481.1"/>
    </source>
</evidence>
<protein>
    <submittedName>
        <fullName evidence="1">Rab11 family-interacting protein 5</fullName>
    </submittedName>
</protein>